<evidence type="ECO:0000313" key="3">
    <source>
        <dbReference type="Proteomes" id="UP000321485"/>
    </source>
</evidence>
<dbReference type="Proteomes" id="UP000321485">
    <property type="component" value="Unassembled WGS sequence"/>
</dbReference>
<reference evidence="2 3" key="1">
    <citation type="journal article" date="2015" name="Stand. Genomic Sci.">
        <title>Genomic Encyclopedia of Bacterial and Archaeal Type Strains, Phase III: the genomes of soil and plant-associated and newly described type strains.</title>
        <authorList>
            <person name="Whitman W.B."/>
            <person name="Woyke T."/>
            <person name="Klenk H.P."/>
            <person name="Zhou Y."/>
            <person name="Lilburn T.G."/>
            <person name="Beck B.J."/>
            <person name="De Vos P."/>
            <person name="Vandamme P."/>
            <person name="Eisen J.A."/>
            <person name="Garrity G."/>
            <person name="Hugenholtz P."/>
            <person name="Kyrpides N.C."/>
        </authorList>
    </citation>
    <scope>NUCLEOTIDE SEQUENCE [LARGE SCALE GENOMIC DNA]</scope>
    <source>
        <strain evidence="2 3">DSM 64</strain>
    </source>
</reference>
<gene>
    <name evidence="2" type="ORF">ATF69_0185</name>
</gene>
<dbReference type="Pfam" id="PF00583">
    <property type="entry name" value="Acetyltransf_1"/>
    <property type="match status" value="1"/>
</dbReference>
<dbReference type="EMBL" id="VJWE01000002">
    <property type="protein sequence ID" value="TWG40896.1"/>
    <property type="molecule type" value="Genomic_DNA"/>
</dbReference>
<dbReference type="InterPro" id="IPR000182">
    <property type="entry name" value="GNAT_dom"/>
</dbReference>
<feature type="domain" description="N-acetyltransferase" evidence="1">
    <location>
        <begin position="8"/>
        <end position="136"/>
    </location>
</feature>
<proteinExistence type="predicted"/>
<evidence type="ECO:0000313" key="2">
    <source>
        <dbReference type="EMBL" id="TWG40896.1"/>
    </source>
</evidence>
<dbReference type="GO" id="GO:0016747">
    <property type="term" value="F:acyltransferase activity, transferring groups other than amino-acyl groups"/>
    <property type="evidence" value="ECO:0007669"/>
    <property type="project" value="InterPro"/>
</dbReference>
<dbReference type="Gene3D" id="3.40.630.30">
    <property type="match status" value="1"/>
</dbReference>
<sequence length="136" mass="15293">MTWGKNRVQVRDLESRDIEDVYQVLSTNGWAHRVPDVEYLRRIVEASQRSCVAIEGGKVVGFARAITDGLSNGYLSMVVVAEPHRRQGVGKALVKRIVDSDPQITWVLRAGWDGAREFFTALGFSASSDTMERLRR</sequence>
<dbReference type="CDD" id="cd04301">
    <property type="entry name" value="NAT_SF"/>
    <property type="match status" value="1"/>
</dbReference>
<name>A0A561XXS1_ACIDE</name>
<dbReference type="InterPro" id="IPR053144">
    <property type="entry name" value="Acetyltransferase_Butenolide"/>
</dbReference>
<organism evidence="2 3">
    <name type="scientific">Acidovorax delafieldii</name>
    <name type="common">Pseudomonas delafieldii</name>
    <dbReference type="NCBI Taxonomy" id="47920"/>
    <lineage>
        <taxon>Bacteria</taxon>
        <taxon>Pseudomonadati</taxon>
        <taxon>Pseudomonadota</taxon>
        <taxon>Betaproteobacteria</taxon>
        <taxon>Burkholderiales</taxon>
        <taxon>Comamonadaceae</taxon>
        <taxon>Acidovorax</taxon>
    </lineage>
</organism>
<accession>A0A561XXS1</accession>
<keyword evidence="2" id="KW-0687">Ribonucleoprotein</keyword>
<dbReference type="PROSITE" id="PS51186">
    <property type="entry name" value="GNAT"/>
    <property type="match status" value="1"/>
</dbReference>
<comment type="caution">
    <text evidence="2">The sequence shown here is derived from an EMBL/GenBank/DDBJ whole genome shotgun (WGS) entry which is preliminary data.</text>
</comment>
<dbReference type="GO" id="GO:0005840">
    <property type="term" value="C:ribosome"/>
    <property type="evidence" value="ECO:0007669"/>
    <property type="project" value="UniProtKB-KW"/>
</dbReference>
<dbReference type="PANTHER" id="PTHR43233:SF1">
    <property type="entry name" value="FAMILY N-ACETYLTRANSFERASE, PUTATIVE (AFU_ORTHOLOGUE AFUA_6G03350)-RELATED"/>
    <property type="match status" value="1"/>
</dbReference>
<protein>
    <submittedName>
        <fullName evidence="2">Ribosomal protein S18 acetylase RimI-like enzyme</fullName>
    </submittedName>
</protein>
<dbReference type="AlphaFoldDB" id="A0A561XXS1"/>
<dbReference type="SUPFAM" id="SSF55729">
    <property type="entry name" value="Acyl-CoA N-acyltransferases (Nat)"/>
    <property type="match status" value="1"/>
</dbReference>
<dbReference type="InterPro" id="IPR016181">
    <property type="entry name" value="Acyl_CoA_acyltransferase"/>
</dbReference>
<keyword evidence="2" id="KW-0689">Ribosomal protein</keyword>
<dbReference type="PANTHER" id="PTHR43233">
    <property type="entry name" value="FAMILY N-ACETYLTRANSFERASE, PUTATIVE (AFU_ORTHOLOGUE AFUA_6G03350)-RELATED"/>
    <property type="match status" value="1"/>
</dbReference>
<evidence type="ECO:0000259" key="1">
    <source>
        <dbReference type="PROSITE" id="PS51186"/>
    </source>
</evidence>